<evidence type="ECO:0000313" key="1">
    <source>
        <dbReference type="EMBL" id="EEX50005.1"/>
    </source>
</evidence>
<organism evidence="1 2">
    <name type="scientific">Pasteurella dagmatis ATCC 43325</name>
    <dbReference type="NCBI Taxonomy" id="667128"/>
    <lineage>
        <taxon>Bacteria</taxon>
        <taxon>Pseudomonadati</taxon>
        <taxon>Pseudomonadota</taxon>
        <taxon>Gammaproteobacteria</taxon>
        <taxon>Pasteurellales</taxon>
        <taxon>Pasteurellaceae</taxon>
        <taxon>Pasteurella</taxon>
    </lineage>
</organism>
<keyword evidence="2" id="KW-1185">Reference proteome</keyword>
<reference evidence="1 2" key="1">
    <citation type="submission" date="2009-10" db="EMBL/GenBank/DDBJ databases">
        <authorList>
            <person name="Muzny D."/>
            <person name="Qin X."/>
            <person name="Deng J."/>
            <person name="Jiang H."/>
            <person name="Liu Y."/>
            <person name="Qu J."/>
            <person name="Song X.-Z."/>
            <person name="Zhang L."/>
            <person name="Thornton R."/>
            <person name="Coyle M."/>
            <person name="Francisco L."/>
            <person name="Jackson L."/>
            <person name="Javaid M."/>
            <person name="Korchina V."/>
            <person name="Kovar C."/>
            <person name="Mata R."/>
            <person name="Mathew T."/>
            <person name="Ngo R."/>
            <person name="Nguyen L."/>
            <person name="Nguyen N."/>
            <person name="Okwuonu G."/>
            <person name="Ongeri F."/>
            <person name="Pham C."/>
            <person name="Simmons D."/>
            <person name="Wilczek-Boney K."/>
            <person name="Hale W."/>
            <person name="Jakkamsetti A."/>
            <person name="Pham P."/>
            <person name="Ruth R."/>
            <person name="San Lucas F."/>
            <person name="Warren J."/>
            <person name="Zhang J."/>
            <person name="Zhao Z."/>
            <person name="Zhou C."/>
            <person name="Zhu D."/>
            <person name="Lee S."/>
            <person name="Bess C."/>
            <person name="Blankenburg K."/>
            <person name="Forbes L."/>
            <person name="Fu Q."/>
            <person name="Gubbala S."/>
            <person name="Hirani K."/>
            <person name="Jayaseelan J.C."/>
            <person name="Lara F."/>
            <person name="Munidasa M."/>
            <person name="Palculict T."/>
            <person name="Patil S."/>
            <person name="Pu L.-L."/>
            <person name="Saada N."/>
            <person name="Tang L."/>
            <person name="Weissenberger G."/>
            <person name="Zhu Y."/>
            <person name="Hemphill L."/>
            <person name="Shang Y."/>
            <person name="Youmans B."/>
            <person name="Ayvaz T."/>
            <person name="Ross M."/>
            <person name="Santibanez J."/>
            <person name="Aqrawi P."/>
            <person name="Gross S."/>
            <person name="Joshi V."/>
            <person name="Fowler G."/>
            <person name="Nazareth L."/>
            <person name="Reid J."/>
            <person name="Worley K."/>
            <person name="Petrosino J."/>
            <person name="Highlander S."/>
            <person name="Gibbs R."/>
        </authorList>
    </citation>
    <scope>NUCLEOTIDE SEQUENCE [LARGE SCALE GENOMIC DNA]</scope>
    <source>
        <strain evidence="1 2">ATCC 43325</strain>
    </source>
</reference>
<proteinExistence type="predicted"/>
<dbReference type="PANTHER" id="PTHR37519">
    <property type="match status" value="1"/>
</dbReference>
<dbReference type="InterPro" id="IPR010393">
    <property type="entry name" value="DUF991_YecM-like"/>
</dbReference>
<dbReference type="Proteomes" id="UP000005519">
    <property type="component" value="Unassembled WGS sequence"/>
</dbReference>
<dbReference type="NCBIfam" id="NF008680">
    <property type="entry name" value="PRK11700.1-3"/>
    <property type="match status" value="1"/>
</dbReference>
<sequence length="211" mass="24671">MIPLFTHSEKSKREKMMIFNQTHTLFANQTTLLADFFGFEQKILQLSKAMGLSLENYEIDHLALRVNSEEKAKYWLTLLLKYGTILSDNVVNGRIIYLIKLNQPFIFTGQSVDIIELPFPKNNQYYPIESWEHIEVVMPFLANESVENWVERINQLFLWNKIDNLKVKVSEPKVEGEQLPNPSIAVSFWDKAQNHTCIKVHPYNIKTIIEV</sequence>
<accession>C9PRA4</accession>
<dbReference type="EMBL" id="ACZR01000014">
    <property type="protein sequence ID" value="EEX50005.1"/>
    <property type="molecule type" value="Genomic_DNA"/>
</dbReference>
<dbReference type="SUPFAM" id="SSF54593">
    <property type="entry name" value="Glyoxalase/Bleomycin resistance protein/Dihydroxybiphenyl dioxygenase"/>
    <property type="match status" value="1"/>
</dbReference>
<evidence type="ECO:0000313" key="2">
    <source>
        <dbReference type="Proteomes" id="UP000005519"/>
    </source>
</evidence>
<name>C9PRA4_9PAST</name>
<dbReference type="GO" id="GO:0005829">
    <property type="term" value="C:cytosol"/>
    <property type="evidence" value="ECO:0007669"/>
    <property type="project" value="TreeGrafter"/>
</dbReference>
<dbReference type="Pfam" id="PF06185">
    <property type="entry name" value="YecM"/>
    <property type="match status" value="1"/>
</dbReference>
<dbReference type="Gene3D" id="3.10.180.10">
    <property type="entry name" value="2,3-Dihydroxybiphenyl 1,2-Dioxygenase, domain 1"/>
    <property type="match status" value="1"/>
</dbReference>
<dbReference type="PANTHER" id="PTHR37519:SF1">
    <property type="entry name" value="DIHYDROXYBIPHENYL DIOXYGENASE DOMAIN-CONTAINING PROTEIN"/>
    <property type="match status" value="1"/>
</dbReference>
<dbReference type="AlphaFoldDB" id="C9PRA4"/>
<comment type="caution">
    <text evidence="1">The sequence shown here is derived from an EMBL/GenBank/DDBJ whole genome shotgun (WGS) entry which is preliminary data.</text>
</comment>
<dbReference type="InterPro" id="IPR029068">
    <property type="entry name" value="Glyas_Bleomycin-R_OHBP_Dase"/>
</dbReference>
<protein>
    <submittedName>
        <fullName evidence="1">YecM protein</fullName>
    </submittedName>
</protein>
<gene>
    <name evidence="1" type="ORF">HMPREF0621_1528</name>
</gene>
<dbReference type="HOGENOM" id="CLU_122770_0_0_6"/>
<dbReference type="STRING" id="667128.HMPREF0621_1528"/>